<name>A0A2V5H1Y2_ASPV1</name>
<feature type="region of interest" description="Disordered" evidence="1">
    <location>
        <begin position="1"/>
        <end position="53"/>
    </location>
</feature>
<protein>
    <submittedName>
        <fullName evidence="2">Uncharacterized protein</fullName>
    </submittedName>
</protein>
<proteinExistence type="predicted"/>
<dbReference type="Proteomes" id="UP000249829">
    <property type="component" value="Unassembled WGS sequence"/>
</dbReference>
<gene>
    <name evidence="2" type="ORF">BO99DRAFT_176622</name>
</gene>
<reference evidence="2 3" key="1">
    <citation type="submission" date="2018-02" db="EMBL/GenBank/DDBJ databases">
        <title>The genomes of Aspergillus section Nigri reveals drivers in fungal speciation.</title>
        <authorList>
            <consortium name="DOE Joint Genome Institute"/>
            <person name="Vesth T.C."/>
            <person name="Nybo J."/>
            <person name="Theobald S."/>
            <person name="Brandl J."/>
            <person name="Frisvad J.C."/>
            <person name="Nielsen K.F."/>
            <person name="Lyhne E.K."/>
            <person name="Kogle M.E."/>
            <person name="Kuo A."/>
            <person name="Riley R."/>
            <person name="Clum A."/>
            <person name="Nolan M."/>
            <person name="Lipzen A."/>
            <person name="Salamov A."/>
            <person name="Henrissat B."/>
            <person name="Wiebenga A."/>
            <person name="De vries R.P."/>
            <person name="Grigoriev I.V."/>
            <person name="Mortensen U.H."/>
            <person name="Andersen M.R."/>
            <person name="Baker S.E."/>
        </authorList>
    </citation>
    <scope>NUCLEOTIDE SEQUENCE [LARGE SCALE GENOMIC DNA]</scope>
    <source>
        <strain evidence="2 3">CBS 115571</strain>
    </source>
</reference>
<evidence type="ECO:0000256" key="1">
    <source>
        <dbReference type="SAM" id="MobiDB-lite"/>
    </source>
</evidence>
<dbReference type="EMBL" id="KZ825149">
    <property type="protein sequence ID" value="PYI17949.1"/>
    <property type="molecule type" value="Genomic_DNA"/>
</dbReference>
<sequence>MPKSPPINLNPIPSPPPPGPSQKHHRTIMQSPGSRLLHPNPSKPPNHQSSSRISKLNLRISPVFQGTIGAGIQGLIDAKKPLTQVLDIPVYIGFRIWEGGRGSRLINISGTGGLVSHVLSSIGGLVY</sequence>
<organism evidence="2 3">
    <name type="scientific">Aspergillus violaceofuscus (strain CBS 115571)</name>
    <dbReference type="NCBI Taxonomy" id="1450538"/>
    <lineage>
        <taxon>Eukaryota</taxon>
        <taxon>Fungi</taxon>
        <taxon>Dikarya</taxon>
        <taxon>Ascomycota</taxon>
        <taxon>Pezizomycotina</taxon>
        <taxon>Eurotiomycetes</taxon>
        <taxon>Eurotiomycetidae</taxon>
        <taxon>Eurotiales</taxon>
        <taxon>Aspergillaceae</taxon>
        <taxon>Aspergillus</taxon>
    </lineage>
</organism>
<dbReference type="AlphaFoldDB" id="A0A2V5H1Y2"/>
<evidence type="ECO:0000313" key="3">
    <source>
        <dbReference type="Proteomes" id="UP000249829"/>
    </source>
</evidence>
<accession>A0A2V5H1Y2</accession>
<feature type="compositionally biased region" description="Low complexity" evidence="1">
    <location>
        <begin position="1"/>
        <end position="11"/>
    </location>
</feature>
<evidence type="ECO:0000313" key="2">
    <source>
        <dbReference type="EMBL" id="PYI17949.1"/>
    </source>
</evidence>
<keyword evidence="3" id="KW-1185">Reference proteome</keyword>